<feature type="compositionally biased region" description="Basic and acidic residues" evidence="1">
    <location>
        <begin position="17"/>
        <end position="30"/>
    </location>
</feature>
<dbReference type="STRING" id="414703.SAMN04488125_11832"/>
<dbReference type="InterPro" id="IPR040677">
    <property type="entry name" value="LPD7"/>
</dbReference>
<feature type="compositionally biased region" description="Basic and acidic residues" evidence="1">
    <location>
        <begin position="156"/>
        <end position="178"/>
    </location>
</feature>
<dbReference type="EMBL" id="FOSV01000018">
    <property type="protein sequence ID" value="SFL57038.1"/>
    <property type="molecule type" value="Genomic_DNA"/>
</dbReference>
<dbReference type="Pfam" id="PF18821">
    <property type="entry name" value="LPD7"/>
    <property type="match status" value="1"/>
</dbReference>
<name>A0A1I4IRP4_9HYPH</name>
<dbReference type="AlphaFoldDB" id="A0A1I4IRP4"/>
<dbReference type="OrthoDB" id="7873036at2"/>
<evidence type="ECO:0000313" key="3">
    <source>
        <dbReference type="EMBL" id="SFL57038.1"/>
    </source>
</evidence>
<feature type="region of interest" description="Disordered" evidence="1">
    <location>
        <begin position="1"/>
        <end position="43"/>
    </location>
</feature>
<proteinExistence type="predicted"/>
<feature type="region of interest" description="Disordered" evidence="1">
    <location>
        <begin position="148"/>
        <end position="246"/>
    </location>
</feature>
<dbReference type="RefSeq" id="WP_131801277.1">
    <property type="nucleotide sequence ID" value="NZ_FOSV01000018.1"/>
</dbReference>
<feature type="compositionally biased region" description="Basic and acidic residues" evidence="1">
    <location>
        <begin position="222"/>
        <end position="242"/>
    </location>
</feature>
<evidence type="ECO:0000256" key="1">
    <source>
        <dbReference type="SAM" id="MobiDB-lite"/>
    </source>
</evidence>
<reference evidence="4" key="1">
    <citation type="submission" date="2016-10" db="EMBL/GenBank/DDBJ databases">
        <authorList>
            <person name="Varghese N."/>
            <person name="Submissions S."/>
        </authorList>
    </citation>
    <scope>NUCLEOTIDE SEQUENCE [LARGE SCALE GENOMIC DNA]</scope>
    <source>
        <strain evidence="4">CGMCC 1.6474</strain>
    </source>
</reference>
<evidence type="ECO:0000313" key="4">
    <source>
        <dbReference type="Proteomes" id="UP000198804"/>
    </source>
</evidence>
<keyword evidence="4" id="KW-1185">Reference proteome</keyword>
<accession>A0A1I4IRP4</accession>
<gene>
    <name evidence="3" type="ORF">SAMN04488125_11832</name>
</gene>
<feature type="region of interest" description="Disordered" evidence="1">
    <location>
        <begin position="310"/>
        <end position="342"/>
    </location>
</feature>
<feature type="compositionally biased region" description="Basic and acidic residues" evidence="1">
    <location>
        <begin position="314"/>
        <end position="342"/>
    </location>
</feature>
<dbReference type="Proteomes" id="UP000198804">
    <property type="component" value="Unassembled WGS sequence"/>
</dbReference>
<sequence>MAEESDSGPNRRRARTRPMEADTIERRNRDPAGLLGATNDRSDVTADAAVREDGNNAAPLPARVARKYYITPTAHGTDERRAYADERGEYLVFKDEGHRLSTRRHETAVVRDLVAIARHRDWTALHVTGSAAFRREIWLEAHGRGLDVTGYAPSPLDREVLARQDARRSKDGRNDPARRPSSQHGAERTGAAAANDGREPTRSSENGTPDRLAHSPSLGADRPPDDAFQRRRRSHAEAEGRIRSLSAAPTVADPSLAAAHSQIAVLDRAVRRAFPDDPTMRDTVLRAARERVAFHVAEGRALHRASYRMPTGEKAWKTERSGDMDKAQMGGKIERFRDMKER</sequence>
<feature type="domain" description="Large polyvalent protein-associated" evidence="2">
    <location>
        <begin position="83"/>
        <end position="163"/>
    </location>
</feature>
<protein>
    <recommendedName>
        <fullName evidence="2">Large polyvalent protein-associated domain-containing protein</fullName>
    </recommendedName>
</protein>
<evidence type="ECO:0000259" key="2">
    <source>
        <dbReference type="Pfam" id="PF18821"/>
    </source>
</evidence>
<organism evidence="3 4">
    <name type="scientific">Methylorubrum salsuginis</name>
    <dbReference type="NCBI Taxonomy" id="414703"/>
    <lineage>
        <taxon>Bacteria</taxon>
        <taxon>Pseudomonadati</taxon>
        <taxon>Pseudomonadota</taxon>
        <taxon>Alphaproteobacteria</taxon>
        <taxon>Hyphomicrobiales</taxon>
        <taxon>Methylobacteriaceae</taxon>
        <taxon>Methylorubrum</taxon>
    </lineage>
</organism>